<dbReference type="InterPro" id="IPR006121">
    <property type="entry name" value="HMA_dom"/>
</dbReference>
<dbReference type="Proteomes" id="UP000095591">
    <property type="component" value="Unassembled WGS sequence"/>
</dbReference>
<dbReference type="EMBL" id="WKMY01000007">
    <property type="protein sequence ID" value="MRY93986.1"/>
    <property type="molecule type" value="Genomic_DNA"/>
</dbReference>
<feature type="chain" id="PRO_5043136245" evidence="1">
    <location>
        <begin position="21"/>
        <end position="116"/>
    </location>
</feature>
<evidence type="ECO:0000313" key="6">
    <source>
        <dbReference type="EMBL" id="RHD73174.1"/>
    </source>
</evidence>
<evidence type="ECO:0000256" key="1">
    <source>
        <dbReference type="SAM" id="SignalP"/>
    </source>
</evidence>
<dbReference type="InterPro" id="IPR036163">
    <property type="entry name" value="HMA_dom_sf"/>
</dbReference>
<evidence type="ECO:0000313" key="3">
    <source>
        <dbReference type="EMBL" id="CUN25180.1"/>
    </source>
</evidence>
<dbReference type="CDD" id="cd00371">
    <property type="entry name" value="HMA"/>
    <property type="match status" value="1"/>
</dbReference>
<feature type="domain" description="HMA" evidence="2">
    <location>
        <begin position="28"/>
        <end position="94"/>
    </location>
</feature>
<dbReference type="Pfam" id="PF00403">
    <property type="entry name" value="HMA"/>
    <property type="match status" value="1"/>
</dbReference>
<dbReference type="AlphaFoldDB" id="A0A173VEK8"/>
<dbReference type="GO" id="GO:0046872">
    <property type="term" value="F:metal ion binding"/>
    <property type="evidence" value="ECO:0007669"/>
    <property type="project" value="InterPro"/>
</dbReference>
<dbReference type="EMBL" id="QSJN01000009">
    <property type="protein sequence ID" value="RHD73174.1"/>
    <property type="molecule type" value="Genomic_DNA"/>
</dbReference>
<feature type="signal peptide" evidence="1">
    <location>
        <begin position="1"/>
        <end position="20"/>
    </location>
</feature>
<evidence type="ECO:0000313" key="5">
    <source>
        <dbReference type="EMBL" id="MRY93986.1"/>
    </source>
</evidence>
<evidence type="ECO:0000313" key="7">
    <source>
        <dbReference type="Proteomes" id="UP000095591"/>
    </source>
</evidence>
<reference evidence="4" key="4">
    <citation type="submission" date="2023-01" db="EMBL/GenBank/DDBJ databases">
        <title>Human gut microbiome strain richness.</title>
        <authorList>
            <person name="Chen-Liaw A."/>
        </authorList>
    </citation>
    <scope>NUCLEOTIDE SEQUENCE</scope>
    <source>
        <strain evidence="4">RTP21484st1_E5_RTP21484_190118</strain>
    </source>
</reference>
<accession>A0A173VEK8</accession>
<keyword evidence="1" id="KW-0732">Signal</keyword>
<dbReference type="SUPFAM" id="SSF55008">
    <property type="entry name" value="HMA, heavy metal-associated domain"/>
    <property type="match status" value="1"/>
</dbReference>
<dbReference type="EMBL" id="JAQMPJ010000006">
    <property type="protein sequence ID" value="MDB9005247.1"/>
    <property type="molecule type" value="Genomic_DNA"/>
</dbReference>
<evidence type="ECO:0000313" key="9">
    <source>
        <dbReference type="Proteomes" id="UP000461276"/>
    </source>
</evidence>
<gene>
    <name evidence="6" type="ORF">DW782_15125</name>
    <name evidence="3" type="ORF">ERS852429_02900</name>
    <name evidence="5" type="ORF">GKD67_12265</name>
    <name evidence="4" type="ORF">PN599_09555</name>
</gene>
<dbReference type="RefSeq" id="WP_008780882.1">
    <property type="nucleotide sequence ID" value="NZ_CP054012.1"/>
</dbReference>
<name>A0A173VEK8_PARDI</name>
<reference evidence="5 9" key="3">
    <citation type="journal article" date="2019" name="Nat. Med.">
        <title>A library of human gut bacterial isolates paired with longitudinal multiomics data enables mechanistic microbiome research.</title>
        <authorList>
            <person name="Poyet M."/>
            <person name="Groussin M."/>
            <person name="Gibbons S.M."/>
            <person name="Avila-Pacheco J."/>
            <person name="Jiang X."/>
            <person name="Kearney S.M."/>
            <person name="Perrotta A.R."/>
            <person name="Berdy B."/>
            <person name="Zhao S."/>
            <person name="Lieberman T.D."/>
            <person name="Swanson P.K."/>
            <person name="Smith M."/>
            <person name="Roesemann S."/>
            <person name="Alexander J.E."/>
            <person name="Rich S.A."/>
            <person name="Livny J."/>
            <person name="Vlamakis H."/>
            <person name="Clish C."/>
            <person name="Bullock K."/>
            <person name="Deik A."/>
            <person name="Scott J."/>
            <person name="Pierce K.A."/>
            <person name="Xavier R.J."/>
            <person name="Alm E.J."/>
        </authorList>
    </citation>
    <scope>NUCLEOTIDE SEQUENCE [LARGE SCALE GENOMIC DNA]</scope>
    <source>
        <strain evidence="5 9">BIOML-A9</strain>
    </source>
</reference>
<proteinExistence type="predicted"/>
<evidence type="ECO:0000259" key="2">
    <source>
        <dbReference type="PROSITE" id="PS50846"/>
    </source>
</evidence>
<dbReference type="Proteomes" id="UP000284660">
    <property type="component" value="Unassembled WGS sequence"/>
</dbReference>
<organism evidence="3 7">
    <name type="scientific">Parabacteroides distasonis</name>
    <dbReference type="NCBI Taxonomy" id="823"/>
    <lineage>
        <taxon>Bacteria</taxon>
        <taxon>Pseudomonadati</taxon>
        <taxon>Bacteroidota</taxon>
        <taxon>Bacteroidia</taxon>
        <taxon>Bacteroidales</taxon>
        <taxon>Tannerellaceae</taxon>
        <taxon>Parabacteroides</taxon>
    </lineage>
</organism>
<dbReference type="EMBL" id="CYXP01000007">
    <property type="protein sequence ID" value="CUN25180.1"/>
    <property type="molecule type" value="Genomic_DNA"/>
</dbReference>
<evidence type="ECO:0000313" key="4">
    <source>
        <dbReference type="EMBL" id="MDB9005247.1"/>
    </source>
</evidence>
<dbReference type="PROSITE" id="PS50846">
    <property type="entry name" value="HMA_2"/>
    <property type="match status" value="1"/>
</dbReference>
<protein>
    <submittedName>
        <fullName evidence="5">Cation transporter</fullName>
    </submittedName>
    <submittedName>
        <fullName evidence="3">Copper exporting ATPase</fullName>
    </submittedName>
    <submittedName>
        <fullName evidence="4">Heavy-metal-associated domain-containing protein</fullName>
    </submittedName>
</protein>
<dbReference type="Proteomes" id="UP001210126">
    <property type="component" value="Unassembled WGS sequence"/>
</dbReference>
<dbReference type="Gene3D" id="3.30.70.100">
    <property type="match status" value="1"/>
</dbReference>
<evidence type="ECO:0000313" key="8">
    <source>
        <dbReference type="Proteomes" id="UP000284660"/>
    </source>
</evidence>
<reference evidence="3 7" key="1">
    <citation type="submission" date="2015-09" db="EMBL/GenBank/DDBJ databases">
        <authorList>
            <consortium name="Pathogen Informatics"/>
        </authorList>
    </citation>
    <scope>NUCLEOTIDE SEQUENCE [LARGE SCALE GENOMIC DNA]</scope>
    <source>
        <strain evidence="3 7">2789STDY5608872</strain>
    </source>
</reference>
<dbReference type="Proteomes" id="UP000461276">
    <property type="component" value="Unassembled WGS sequence"/>
</dbReference>
<reference evidence="6 8" key="2">
    <citation type="submission" date="2018-08" db="EMBL/GenBank/DDBJ databases">
        <title>A genome reference for cultivated species of the human gut microbiota.</title>
        <authorList>
            <person name="Zou Y."/>
            <person name="Xue W."/>
            <person name="Luo G."/>
        </authorList>
    </citation>
    <scope>NUCLEOTIDE SEQUENCE [LARGE SCALE GENOMIC DNA]</scope>
    <source>
        <strain evidence="6 8">AM30-4</strain>
    </source>
</reference>
<sequence length="116" mass="12838">MKRLIMLLFCAVCTVSMTFAQDAKKKKDSVTFFIEAMDCDHCIKKIEKNIAFEKGVTDLKCDLSTRTAIVTYKTDKTSKTRLAAAFKKIGMEAVPVDNGAGCPVPPVKKSEHTHAH</sequence>